<dbReference type="HAMAP" id="MF_01428">
    <property type="entry name" value="Glu_Q_tRNA_synth"/>
    <property type="match status" value="1"/>
</dbReference>
<evidence type="ECO:0000313" key="10">
    <source>
        <dbReference type="EMBL" id="MBB4012990.1"/>
    </source>
</evidence>
<evidence type="ECO:0000256" key="8">
    <source>
        <dbReference type="RuleBase" id="RU363037"/>
    </source>
</evidence>
<feature type="domain" description="Glutamyl/glutaminyl-tRNA synthetase class Ib catalytic" evidence="9">
    <location>
        <begin position="15"/>
        <end position="254"/>
    </location>
</feature>
<dbReference type="Proteomes" id="UP000561045">
    <property type="component" value="Unassembled WGS sequence"/>
</dbReference>
<evidence type="ECO:0000256" key="2">
    <source>
        <dbReference type="ARBA" id="ARBA00022723"/>
    </source>
</evidence>
<evidence type="ECO:0000256" key="6">
    <source>
        <dbReference type="ARBA" id="ARBA00023146"/>
    </source>
</evidence>
<dbReference type="NCBIfam" id="NF004313">
    <property type="entry name" value="PRK05710.1-2"/>
    <property type="match status" value="1"/>
</dbReference>
<keyword evidence="1 7" id="KW-0436">Ligase</keyword>
<dbReference type="RefSeq" id="WP_183634751.1">
    <property type="nucleotide sequence ID" value="NZ_BAABLE010000011.1"/>
</dbReference>
<evidence type="ECO:0000256" key="7">
    <source>
        <dbReference type="HAMAP-Rule" id="MF_01428"/>
    </source>
</evidence>
<dbReference type="InterPro" id="IPR049940">
    <property type="entry name" value="GluQ/Sye"/>
</dbReference>
<keyword evidence="4 7" id="KW-0862">Zinc</keyword>
<dbReference type="FunFam" id="3.40.50.620:FF:000093">
    <property type="entry name" value="Glutamyl-Q tRNA(Asp) synthetase"/>
    <property type="match status" value="1"/>
</dbReference>
<dbReference type="NCBIfam" id="NF004315">
    <property type="entry name" value="PRK05710.1-4"/>
    <property type="match status" value="1"/>
</dbReference>
<feature type="binding site" evidence="7">
    <location>
        <position position="134"/>
    </location>
    <ligand>
        <name>Zn(2+)</name>
        <dbReference type="ChEBI" id="CHEBI:29105"/>
    </ligand>
</feature>
<feature type="binding site" evidence="7">
    <location>
        <position position="52"/>
    </location>
    <ligand>
        <name>L-glutamate</name>
        <dbReference type="ChEBI" id="CHEBI:29985"/>
    </ligand>
</feature>
<dbReference type="Gene3D" id="3.40.50.620">
    <property type="entry name" value="HUPs"/>
    <property type="match status" value="1"/>
</dbReference>
<dbReference type="GO" id="GO:0006400">
    <property type="term" value="P:tRNA modification"/>
    <property type="evidence" value="ECO:0007669"/>
    <property type="project" value="InterPro"/>
</dbReference>
<gene>
    <name evidence="7" type="primary">gluQ</name>
    <name evidence="10" type="ORF">GGR36_002298</name>
</gene>
<accession>A0A840BJ31</accession>
<proteinExistence type="inferred from homology"/>
<dbReference type="EMBL" id="JACIET010000001">
    <property type="protein sequence ID" value="MBB4012990.1"/>
    <property type="molecule type" value="Genomic_DNA"/>
</dbReference>
<keyword evidence="6 7" id="KW-0030">Aminoacyl-tRNA synthetase</keyword>
<dbReference type="AlphaFoldDB" id="A0A840BJ31"/>
<dbReference type="GO" id="GO:0004818">
    <property type="term" value="F:glutamate-tRNA ligase activity"/>
    <property type="evidence" value="ECO:0007669"/>
    <property type="project" value="TreeGrafter"/>
</dbReference>
<evidence type="ECO:0000256" key="1">
    <source>
        <dbReference type="ARBA" id="ARBA00022598"/>
    </source>
</evidence>
<dbReference type="InterPro" id="IPR020058">
    <property type="entry name" value="Glu/Gln-tRNA-synth_Ib_cat-dom"/>
</dbReference>
<evidence type="ECO:0000259" key="9">
    <source>
        <dbReference type="Pfam" id="PF00749"/>
    </source>
</evidence>
<evidence type="ECO:0000256" key="4">
    <source>
        <dbReference type="ARBA" id="ARBA00022833"/>
    </source>
</evidence>
<dbReference type="InterPro" id="IPR022380">
    <property type="entry name" value="Glu-Q_tRNA(Asp)_Synthase"/>
</dbReference>
<dbReference type="NCBIfam" id="NF004314">
    <property type="entry name" value="PRK05710.1-3"/>
    <property type="match status" value="1"/>
</dbReference>
<feature type="short sequence motif" description="'KMSKS' region" evidence="7">
    <location>
        <begin position="244"/>
        <end position="248"/>
    </location>
</feature>
<dbReference type="PANTHER" id="PTHR43311:SF1">
    <property type="entry name" value="GLUTAMYL-Q TRNA(ASP) SYNTHETASE"/>
    <property type="match status" value="1"/>
</dbReference>
<dbReference type="GO" id="GO:0006424">
    <property type="term" value="P:glutamyl-tRNA aminoacylation"/>
    <property type="evidence" value="ECO:0007669"/>
    <property type="project" value="InterPro"/>
</dbReference>
<comment type="caution">
    <text evidence="10">The sequence shown here is derived from an EMBL/GenBank/DDBJ whole genome shotgun (WGS) entry which is preliminary data.</text>
</comment>
<evidence type="ECO:0000313" key="11">
    <source>
        <dbReference type="Proteomes" id="UP000561045"/>
    </source>
</evidence>
<feature type="binding site" evidence="7">
    <location>
        <begin position="16"/>
        <end position="20"/>
    </location>
    <ligand>
        <name>L-glutamate</name>
        <dbReference type="ChEBI" id="CHEBI:29985"/>
    </ligand>
</feature>
<name>A0A840BJ31_9RHOO</name>
<dbReference type="GO" id="GO:0005524">
    <property type="term" value="F:ATP binding"/>
    <property type="evidence" value="ECO:0007669"/>
    <property type="project" value="UniProtKB-KW"/>
</dbReference>
<dbReference type="InterPro" id="IPR014729">
    <property type="entry name" value="Rossmann-like_a/b/a_fold"/>
</dbReference>
<comment type="function">
    <text evidence="7">Catalyzes the tRNA-independent activation of glutamate in presence of ATP and the subsequent transfer of glutamate onto a tRNA(Asp). Glutamate is transferred on the 2-amino-5-(4,5-dihydroxy-2-cyclopenten-1-yl) moiety of the queuosine in the wobble position of the QUC anticodon.</text>
</comment>
<feature type="binding site" evidence="7">
    <location>
        <position position="206"/>
    </location>
    <ligand>
        <name>L-glutamate</name>
        <dbReference type="ChEBI" id="CHEBI:29985"/>
    </ligand>
</feature>
<evidence type="ECO:0000256" key="3">
    <source>
        <dbReference type="ARBA" id="ARBA00022741"/>
    </source>
</evidence>
<keyword evidence="3 7" id="KW-0547">Nucleotide-binding</keyword>
<feature type="binding site" evidence="7">
    <location>
        <position position="108"/>
    </location>
    <ligand>
        <name>Zn(2+)</name>
        <dbReference type="ChEBI" id="CHEBI:29105"/>
    </ligand>
</feature>
<dbReference type="SUPFAM" id="SSF52374">
    <property type="entry name" value="Nucleotidylyl transferase"/>
    <property type="match status" value="1"/>
</dbReference>
<keyword evidence="8" id="KW-0648">Protein biosynthesis</keyword>
<evidence type="ECO:0000256" key="5">
    <source>
        <dbReference type="ARBA" id="ARBA00022840"/>
    </source>
</evidence>
<dbReference type="NCBIfam" id="TIGR03838">
    <property type="entry name" value="queuosine_YadB"/>
    <property type="match status" value="1"/>
</dbReference>
<feature type="short sequence motif" description="'HIGH' region" evidence="7">
    <location>
        <begin position="19"/>
        <end position="29"/>
    </location>
</feature>
<dbReference type="GO" id="GO:0005829">
    <property type="term" value="C:cytosol"/>
    <property type="evidence" value="ECO:0007669"/>
    <property type="project" value="TreeGrafter"/>
</dbReference>
<protein>
    <recommendedName>
        <fullName evidence="7">Glutamyl-Q tRNA(Asp) synthetase</fullName>
        <shortName evidence="7">Glu-Q-RSs</shortName>
        <ecNumber evidence="7">6.1.1.-</ecNumber>
    </recommendedName>
</protein>
<comment type="cofactor">
    <cofactor evidence="7">
        <name>Zn(2+)</name>
        <dbReference type="ChEBI" id="CHEBI:29105"/>
    </cofactor>
    <text evidence="7">Binds 1 zinc ion per subunit.</text>
</comment>
<sequence>MSASYPPAPAITTVGRFAPSPTGPLHFGSLVAAVGSWLDARSAGGRWLLRIEDVDTPRIVPGADRAIMDDLVRFGLEWDGEVVWQSQRFDRYADALERLRAAGLVYGCACSRKEIADSSLTRARDGGLRYPGTCRDGLAAGRVARAWRVRTMPGQVRFDDGLQGEQSEDIEAEVGDFVLLRADGVWAYQLAVVVDDAEQGISDIVRGADLLDSTPRQIYLQRLLGYPQPRYLHLPVATNLAGEKLSKQTLARAVAGQPTAAALGAALAFLGHAPPRDLDGAPVAALLDWACGAWRRDRLPGARVIQAPIGV</sequence>
<dbReference type="Pfam" id="PF00749">
    <property type="entry name" value="tRNA-synt_1c"/>
    <property type="match status" value="1"/>
</dbReference>
<feature type="binding site" evidence="7">
    <location>
        <position position="110"/>
    </location>
    <ligand>
        <name>Zn(2+)</name>
        <dbReference type="ChEBI" id="CHEBI:29105"/>
    </ligand>
</feature>
<reference evidence="10 11" key="1">
    <citation type="submission" date="2020-08" db="EMBL/GenBank/DDBJ databases">
        <title>Genomic Encyclopedia of Type Strains, Phase IV (KMG-IV): sequencing the most valuable type-strain genomes for metagenomic binning, comparative biology and taxonomic classification.</title>
        <authorList>
            <person name="Goeker M."/>
        </authorList>
    </citation>
    <scope>NUCLEOTIDE SEQUENCE [LARGE SCALE GENOMIC DNA]</scope>
    <source>
        <strain evidence="10 11">DSM 106739</strain>
    </source>
</reference>
<keyword evidence="11" id="KW-1185">Reference proteome</keyword>
<dbReference type="PANTHER" id="PTHR43311">
    <property type="entry name" value="GLUTAMATE--TRNA LIGASE"/>
    <property type="match status" value="1"/>
</dbReference>
<dbReference type="PRINTS" id="PR00987">
    <property type="entry name" value="TRNASYNTHGLU"/>
</dbReference>
<comment type="similarity">
    <text evidence="7">Belongs to the class-I aminoacyl-tRNA synthetase family. GluQ subfamily.</text>
</comment>
<feature type="binding site" evidence="7">
    <location>
        <position position="247"/>
    </location>
    <ligand>
        <name>ATP</name>
        <dbReference type="ChEBI" id="CHEBI:30616"/>
    </ligand>
</feature>
<feature type="binding site" evidence="7">
    <location>
        <position position="188"/>
    </location>
    <ligand>
        <name>L-glutamate</name>
        <dbReference type="ChEBI" id="CHEBI:29985"/>
    </ligand>
</feature>
<keyword evidence="2 7" id="KW-0479">Metal-binding</keyword>
<keyword evidence="5 7" id="KW-0067">ATP-binding</keyword>
<feature type="binding site" evidence="7">
    <location>
        <position position="130"/>
    </location>
    <ligand>
        <name>Zn(2+)</name>
        <dbReference type="ChEBI" id="CHEBI:29105"/>
    </ligand>
</feature>
<dbReference type="EC" id="6.1.1.-" evidence="7"/>
<dbReference type="InterPro" id="IPR000924">
    <property type="entry name" value="Glu/Gln-tRNA-synth"/>
</dbReference>
<organism evidence="10 11">
    <name type="scientific">Niveibacterium umoris</name>
    <dbReference type="NCBI Taxonomy" id="1193620"/>
    <lineage>
        <taxon>Bacteria</taxon>
        <taxon>Pseudomonadati</taxon>
        <taxon>Pseudomonadota</taxon>
        <taxon>Betaproteobacteria</taxon>
        <taxon>Rhodocyclales</taxon>
        <taxon>Rhodocyclaceae</taxon>
        <taxon>Niveibacterium</taxon>
    </lineage>
</organism>
<dbReference type="GO" id="GO:0008270">
    <property type="term" value="F:zinc ion binding"/>
    <property type="evidence" value="ECO:0007669"/>
    <property type="project" value="UniProtKB-UniRule"/>
</dbReference>